<reference evidence="2" key="1">
    <citation type="submission" date="2024-08" db="EMBL/GenBank/DDBJ databases">
        <title>Phylogenomic analyses of a clade within the roseobacter group suggest taxonomic reassignments of species of the genera Aestuariivita, Citreicella, Loktanella, Nautella, Pelagibaca, Ruegeria, Thalassobius, Thiobacimonas and Tropicibacter, and the proposal o.</title>
        <authorList>
            <person name="Jeon C.O."/>
        </authorList>
    </citation>
    <scope>NUCLEOTIDE SEQUENCE</scope>
    <source>
        <strain evidence="2">SS1-5</strain>
        <plasmid evidence="2">pSS1-5</plasmid>
    </source>
</reference>
<dbReference type="AlphaFoldDB" id="A0AAN0MA22"/>
<dbReference type="KEGG" id="yrh:AABB31_00880"/>
<dbReference type="SMART" id="SM00382">
    <property type="entry name" value="AAA"/>
    <property type="match status" value="1"/>
</dbReference>
<organism evidence="2 3">
    <name type="scientific">Yoonia rhodophyticola</name>
    <dbReference type="NCBI Taxonomy" id="3137370"/>
    <lineage>
        <taxon>Bacteria</taxon>
        <taxon>Pseudomonadati</taxon>
        <taxon>Pseudomonadota</taxon>
        <taxon>Alphaproteobacteria</taxon>
        <taxon>Rhodobacterales</taxon>
        <taxon>Paracoccaceae</taxon>
        <taxon>Yoonia</taxon>
    </lineage>
</organism>
<dbReference type="GO" id="GO:0005524">
    <property type="term" value="F:ATP binding"/>
    <property type="evidence" value="ECO:0007669"/>
    <property type="project" value="InterPro"/>
</dbReference>
<name>A0AAN0MA22_9RHOB</name>
<feature type="domain" description="AAA+ ATPase" evidence="1">
    <location>
        <begin position="41"/>
        <end position="200"/>
    </location>
</feature>
<dbReference type="Gene3D" id="3.40.50.300">
    <property type="entry name" value="P-loop containing nucleotide triphosphate hydrolases"/>
    <property type="match status" value="1"/>
</dbReference>
<dbReference type="InterPro" id="IPR027417">
    <property type="entry name" value="P-loop_NTPase"/>
</dbReference>
<dbReference type="SUPFAM" id="SSF52540">
    <property type="entry name" value="P-loop containing nucleoside triphosphate hydrolases"/>
    <property type="match status" value="1"/>
</dbReference>
<dbReference type="InterPro" id="IPR003593">
    <property type="entry name" value="AAA+_ATPase"/>
</dbReference>
<evidence type="ECO:0000259" key="1">
    <source>
        <dbReference type="SMART" id="SM00382"/>
    </source>
</evidence>
<gene>
    <name evidence="2" type="ORF">AABB31_00880</name>
</gene>
<keyword evidence="2" id="KW-0614">Plasmid</keyword>
<proteinExistence type="predicted"/>
<dbReference type="PANTHER" id="PTHR42759:SF1">
    <property type="entry name" value="MAGNESIUM-CHELATASE SUBUNIT CHLD"/>
    <property type="match status" value="1"/>
</dbReference>
<evidence type="ECO:0000313" key="2">
    <source>
        <dbReference type="EMBL" id="WZU65843.1"/>
    </source>
</evidence>
<geneLocation type="plasmid" evidence="2 3">
    <name>pSS1-5</name>
</geneLocation>
<dbReference type="EMBL" id="CP151764">
    <property type="protein sequence ID" value="WZU65843.1"/>
    <property type="molecule type" value="Genomic_DNA"/>
</dbReference>
<dbReference type="PANTHER" id="PTHR42759">
    <property type="entry name" value="MOXR FAMILY PROTEIN"/>
    <property type="match status" value="1"/>
</dbReference>
<sequence length="293" mass="31613">MVARTNIAGVDSPEALAEALIAAQYITAPALATSSYLALALGKPLLLEGAPGVGKTEAAKALGGVLGRSVIRLQCYEGIDAGAALYEWNYPRQMLALRQSENSALNLYGPEFLMERPLLSALRNPATSLLLIDEIDRADQEFEAFLLEFLSDFTISIPETGTERATQPPVVVLTSNRTRDLHEALRRRCVYHWIDYPDPALEVQIVLTRASRVAEETARAVVASVGLMRAEPLSKPPGVAETIEWAEAATLLNTQGAAWPDAFARAIGVALKDHDDLGYLAPKLDQILPGQAA</sequence>
<accession>A0AAN0MA22</accession>
<dbReference type="RefSeq" id="WP_342075175.1">
    <property type="nucleotide sequence ID" value="NZ_CP151764.2"/>
</dbReference>
<keyword evidence="3" id="KW-1185">Reference proteome</keyword>
<dbReference type="InterPro" id="IPR050764">
    <property type="entry name" value="CbbQ/NirQ/NorQ/GpvN"/>
</dbReference>
<dbReference type="Proteomes" id="UP001470809">
    <property type="component" value="Plasmid pSS1-5"/>
</dbReference>
<evidence type="ECO:0000313" key="3">
    <source>
        <dbReference type="Proteomes" id="UP001470809"/>
    </source>
</evidence>
<dbReference type="GO" id="GO:0016887">
    <property type="term" value="F:ATP hydrolysis activity"/>
    <property type="evidence" value="ECO:0007669"/>
    <property type="project" value="InterPro"/>
</dbReference>
<protein>
    <submittedName>
        <fullName evidence="2">MoxR family ATPase</fullName>
    </submittedName>
</protein>
<dbReference type="Pfam" id="PF00004">
    <property type="entry name" value="AAA"/>
    <property type="match status" value="1"/>
</dbReference>
<dbReference type="CDD" id="cd00009">
    <property type="entry name" value="AAA"/>
    <property type="match status" value="1"/>
</dbReference>
<dbReference type="InterPro" id="IPR003959">
    <property type="entry name" value="ATPase_AAA_core"/>
</dbReference>